<protein>
    <submittedName>
        <fullName evidence="1">Pro-Pro endopeptidase-1</fullName>
    </submittedName>
</protein>
<name>A0A8S5UI16_9CAUD</name>
<dbReference type="EMBL" id="BK016090">
    <property type="protein sequence ID" value="DAF94119.1"/>
    <property type="molecule type" value="Genomic_DNA"/>
</dbReference>
<proteinExistence type="predicted"/>
<dbReference type="EMBL" id="BK016090">
    <property type="protein sequence ID" value="DAF94292.1"/>
    <property type="molecule type" value="Genomic_DNA"/>
</dbReference>
<accession>A0A8S5UI16</accession>
<evidence type="ECO:0000313" key="1">
    <source>
        <dbReference type="EMBL" id="DAF94119.1"/>
    </source>
</evidence>
<sequence length="336" mass="38189">MKVEVGDYAIGQPDGARRPVFFKVSGISKGIASGKIEKDGHLPQKDAIVEVPQAKILAVLNGDEPHRGKVFGCDTSRVYKGRKTHDKFGPLYWFYRPEGDVGDRVVRAFDKAYKTLKKNGLEFLIQPETCVWEIVPANGERYAGMYRRSANADKNPNRLIIRPEVMEEKDWVYCILHELSHHLHFEFLSGSKLEGSWVRLYNKSIKVTTVKKEDSQRLLDDLLGQESRPSDFRGQLGEDDAEAFKWILKAIKAQSKISLAELDLLFEADYGDDIRAVWPVRGVTRTDLDPLITEYATKNFKETLAEAVSWHLVGLKLPKEVVNLVEKTLSYVKSNH</sequence>
<reference evidence="1" key="1">
    <citation type="journal article" date="2021" name="Proc. Natl. Acad. Sci. U.S.A.">
        <title>A Catalog of Tens of Thousands of Viruses from Human Metagenomes Reveals Hidden Associations with Chronic Diseases.</title>
        <authorList>
            <person name="Tisza M.J."/>
            <person name="Buck C.B."/>
        </authorList>
    </citation>
    <scope>NUCLEOTIDE SEQUENCE</scope>
    <source>
        <strain evidence="1">Ctu2j3</strain>
    </source>
</reference>
<organism evidence="1">
    <name type="scientific">Myoviridae sp. ctu2j3</name>
    <dbReference type="NCBI Taxonomy" id="2825197"/>
    <lineage>
        <taxon>Viruses</taxon>
        <taxon>Duplodnaviria</taxon>
        <taxon>Heunggongvirae</taxon>
        <taxon>Uroviricota</taxon>
        <taxon>Caudoviricetes</taxon>
    </lineage>
</organism>